<dbReference type="EMBL" id="AOIA01000123">
    <property type="protein sequence ID" value="ELY56588.1"/>
    <property type="molecule type" value="Genomic_DNA"/>
</dbReference>
<gene>
    <name evidence="2" type="ORF">C492_14304</name>
</gene>
<keyword evidence="1" id="KW-0472">Membrane</keyword>
<organism evidence="2 3">
    <name type="scientific">Natronococcus jeotgali DSM 18795</name>
    <dbReference type="NCBI Taxonomy" id="1227498"/>
    <lineage>
        <taxon>Archaea</taxon>
        <taxon>Methanobacteriati</taxon>
        <taxon>Methanobacteriota</taxon>
        <taxon>Stenosarchaea group</taxon>
        <taxon>Halobacteria</taxon>
        <taxon>Halobacteriales</taxon>
        <taxon>Natrialbaceae</taxon>
        <taxon>Natronococcus</taxon>
    </lineage>
</organism>
<feature type="transmembrane region" description="Helical" evidence="1">
    <location>
        <begin position="141"/>
        <end position="160"/>
    </location>
</feature>
<accession>L9X7J4</accession>
<keyword evidence="3" id="KW-1185">Reference proteome</keyword>
<dbReference type="RefSeq" id="WP_008424599.1">
    <property type="nucleotide sequence ID" value="NZ_AOIA01000123.1"/>
</dbReference>
<evidence type="ECO:0000313" key="3">
    <source>
        <dbReference type="Proteomes" id="UP000011531"/>
    </source>
</evidence>
<dbReference type="PATRIC" id="fig|1227498.3.peg.2796"/>
<evidence type="ECO:0000256" key="1">
    <source>
        <dbReference type="SAM" id="Phobius"/>
    </source>
</evidence>
<dbReference type="InterPro" id="IPR046739">
    <property type="entry name" value="DUF6789"/>
</dbReference>
<feature type="transmembrane region" description="Helical" evidence="1">
    <location>
        <begin position="116"/>
        <end position="135"/>
    </location>
</feature>
<feature type="transmembrane region" description="Helical" evidence="1">
    <location>
        <begin position="82"/>
        <end position="109"/>
    </location>
</feature>
<name>L9X7J4_9EURY</name>
<dbReference type="STRING" id="1227498.C492_14304"/>
<keyword evidence="1" id="KW-1133">Transmembrane helix</keyword>
<dbReference type="Pfam" id="PF20587">
    <property type="entry name" value="DUF6789"/>
    <property type="match status" value="1"/>
</dbReference>
<proteinExistence type="predicted"/>
<sequence length="174" mass="18350">MSQGDGPTTEAEPPAPFDRDADIDAEIDITLRVVLTAFAGGAAGLLAMGPILFALPAFLRLFRAEPLVDLAALGRVLGLEPSVLLGVVVFAAGGIVGLPLLFVVAGAFLPPREPRAARGITFATIMWTGFVLAFWPGEYAGAIFLGLSLAAHWVYGYVLGQVMQRFAYIPQHAV</sequence>
<keyword evidence="1" id="KW-0812">Transmembrane</keyword>
<comment type="caution">
    <text evidence="2">The sequence shown here is derived from an EMBL/GenBank/DDBJ whole genome shotgun (WGS) entry which is preliminary data.</text>
</comment>
<dbReference type="Proteomes" id="UP000011531">
    <property type="component" value="Unassembled WGS sequence"/>
</dbReference>
<evidence type="ECO:0000313" key="2">
    <source>
        <dbReference type="EMBL" id="ELY56588.1"/>
    </source>
</evidence>
<feature type="transmembrane region" description="Helical" evidence="1">
    <location>
        <begin position="33"/>
        <end position="62"/>
    </location>
</feature>
<dbReference type="AlphaFoldDB" id="L9X7J4"/>
<reference evidence="2 3" key="1">
    <citation type="journal article" date="2014" name="PLoS Genet.">
        <title>Phylogenetically driven sequencing of extremely halophilic archaea reveals strategies for static and dynamic osmo-response.</title>
        <authorList>
            <person name="Becker E.A."/>
            <person name="Seitzer P.M."/>
            <person name="Tritt A."/>
            <person name="Larsen D."/>
            <person name="Krusor M."/>
            <person name="Yao A.I."/>
            <person name="Wu D."/>
            <person name="Madern D."/>
            <person name="Eisen J.A."/>
            <person name="Darling A.E."/>
            <person name="Facciotti M.T."/>
        </authorList>
    </citation>
    <scope>NUCLEOTIDE SEQUENCE [LARGE SCALE GENOMIC DNA]</scope>
    <source>
        <strain evidence="2 3">DSM 18795</strain>
    </source>
</reference>
<protein>
    <recommendedName>
        <fullName evidence="4">Cytochrome C oxidase subunit I</fullName>
    </recommendedName>
</protein>
<evidence type="ECO:0008006" key="4">
    <source>
        <dbReference type="Google" id="ProtNLM"/>
    </source>
</evidence>